<evidence type="ECO:0000256" key="1">
    <source>
        <dbReference type="ARBA" id="ARBA00004370"/>
    </source>
</evidence>
<feature type="signal peptide" evidence="6">
    <location>
        <begin position="1"/>
        <end position="22"/>
    </location>
</feature>
<accession>A0ABR0Y0G4</accession>
<organism evidence="8 9">
    <name type="scientific">Huso huso</name>
    <name type="common">Beluga</name>
    <name type="synonym">Acipenser huso</name>
    <dbReference type="NCBI Taxonomy" id="61971"/>
    <lineage>
        <taxon>Eukaryota</taxon>
        <taxon>Metazoa</taxon>
        <taxon>Chordata</taxon>
        <taxon>Craniata</taxon>
        <taxon>Vertebrata</taxon>
        <taxon>Euteleostomi</taxon>
        <taxon>Actinopterygii</taxon>
        <taxon>Chondrostei</taxon>
        <taxon>Acipenseriformes</taxon>
        <taxon>Acipenseridae</taxon>
        <taxon>Huso</taxon>
    </lineage>
</organism>
<gene>
    <name evidence="8" type="ORF">HHUSO_G36714</name>
</gene>
<dbReference type="PROSITE" id="PS50835">
    <property type="entry name" value="IG_LIKE"/>
    <property type="match status" value="1"/>
</dbReference>
<feature type="region of interest" description="Disordered" evidence="5">
    <location>
        <begin position="193"/>
        <end position="325"/>
    </location>
</feature>
<feature type="compositionally biased region" description="Basic and acidic residues" evidence="5">
    <location>
        <begin position="272"/>
        <end position="314"/>
    </location>
</feature>
<feature type="chain" id="PRO_5047088959" evidence="6">
    <location>
        <begin position="23"/>
        <end position="362"/>
    </location>
</feature>
<comment type="subcellular location">
    <subcellularLocation>
        <location evidence="1">Membrane</location>
    </subcellularLocation>
</comment>
<dbReference type="InterPro" id="IPR003599">
    <property type="entry name" value="Ig_sub"/>
</dbReference>
<dbReference type="PANTHER" id="PTHR12080:SF55">
    <property type="entry name" value="LYMPHOCYTE FUNCTION-ASSOCIATED ANTIGEN 3"/>
    <property type="match status" value="1"/>
</dbReference>
<evidence type="ECO:0000259" key="7">
    <source>
        <dbReference type="PROSITE" id="PS50835"/>
    </source>
</evidence>
<dbReference type="Gene3D" id="2.60.40.10">
    <property type="entry name" value="Immunoglobulins"/>
    <property type="match status" value="2"/>
</dbReference>
<dbReference type="InterPro" id="IPR015631">
    <property type="entry name" value="CD2/SLAM_rcpt"/>
</dbReference>
<feature type="compositionally biased region" description="Basic and acidic residues" evidence="5">
    <location>
        <begin position="248"/>
        <end position="265"/>
    </location>
</feature>
<protein>
    <submittedName>
        <fullName evidence="8">SLAM family member 5-like</fullName>
    </submittedName>
</protein>
<evidence type="ECO:0000256" key="5">
    <source>
        <dbReference type="SAM" id="MobiDB-lite"/>
    </source>
</evidence>
<dbReference type="InterPro" id="IPR007110">
    <property type="entry name" value="Ig-like_dom"/>
</dbReference>
<dbReference type="EMBL" id="JAHFZB010000163">
    <property type="protein sequence ID" value="KAK6466152.1"/>
    <property type="molecule type" value="Genomic_DNA"/>
</dbReference>
<keyword evidence="4" id="KW-0325">Glycoprotein</keyword>
<dbReference type="PANTHER" id="PTHR12080">
    <property type="entry name" value="SIGNALING LYMPHOCYTIC ACTIVATION MOLECULE"/>
    <property type="match status" value="1"/>
</dbReference>
<sequence>MAHSCRGIRFFISVHVLGHCLSESWSGVQQVKGIVGESFTFPMEIPNLPLDTEINWRYGPVGSDWTIARIQNGEIKAGFDKRFTGRLQRDNVTNGLKITNLQRRDSGFYQMETYKQYKGKSRFKLSVYDPVPEPEVNGSVVLANRSCTLLCFVGNTSEVNVSWMRDGKPLHTTELEISQEMQGDNVTYTCVASNPASNKTTTVTPSHYCDEKGKPPDSSHQQSDRHCDTPSHYCDEKGKPPDSSQQQSDHHCDTPSHYCDEKGKSPDSSQQSDHHCDTPSHYCDEKGKPPDSSHQQSDHHCDTPSHYCDEKGKSPDSSQQSDHHCDTPSHYCDEKGKGKYLLVFLHGCRKDLISKSYQDLLE</sequence>
<dbReference type="InterPro" id="IPR013783">
    <property type="entry name" value="Ig-like_fold"/>
</dbReference>
<evidence type="ECO:0000256" key="3">
    <source>
        <dbReference type="ARBA" id="ARBA00023136"/>
    </source>
</evidence>
<evidence type="ECO:0000313" key="9">
    <source>
        <dbReference type="Proteomes" id="UP001369086"/>
    </source>
</evidence>
<comment type="caution">
    <text evidence="8">The sequence shown here is derived from an EMBL/GenBank/DDBJ whole genome shotgun (WGS) entry which is preliminary data.</text>
</comment>
<dbReference type="Pfam" id="PF07686">
    <property type="entry name" value="V-set"/>
    <property type="match status" value="1"/>
</dbReference>
<dbReference type="SMART" id="SM00409">
    <property type="entry name" value="IG"/>
    <property type="match status" value="2"/>
</dbReference>
<evidence type="ECO:0000256" key="6">
    <source>
        <dbReference type="SAM" id="SignalP"/>
    </source>
</evidence>
<dbReference type="InterPro" id="IPR013106">
    <property type="entry name" value="Ig_V-set"/>
</dbReference>
<proteinExistence type="predicted"/>
<dbReference type="SUPFAM" id="SSF48726">
    <property type="entry name" value="Immunoglobulin"/>
    <property type="match status" value="2"/>
</dbReference>
<keyword evidence="9" id="KW-1185">Reference proteome</keyword>
<evidence type="ECO:0000256" key="2">
    <source>
        <dbReference type="ARBA" id="ARBA00022729"/>
    </source>
</evidence>
<feature type="domain" description="Ig-like" evidence="7">
    <location>
        <begin position="134"/>
        <end position="204"/>
    </location>
</feature>
<keyword evidence="2 6" id="KW-0732">Signal</keyword>
<feature type="compositionally biased region" description="Polar residues" evidence="5">
    <location>
        <begin position="193"/>
        <end position="205"/>
    </location>
</feature>
<dbReference type="InterPro" id="IPR036179">
    <property type="entry name" value="Ig-like_dom_sf"/>
</dbReference>
<dbReference type="CDD" id="cd00096">
    <property type="entry name" value="Ig"/>
    <property type="match status" value="1"/>
</dbReference>
<evidence type="ECO:0000256" key="4">
    <source>
        <dbReference type="ARBA" id="ARBA00023180"/>
    </source>
</evidence>
<feature type="compositionally biased region" description="Basic and acidic residues" evidence="5">
    <location>
        <begin position="208"/>
        <end position="240"/>
    </location>
</feature>
<dbReference type="Pfam" id="PF13927">
    <property type="entry name" value="Ig_3"/>
    <property type="match status" value="1"/>
</dbReference>
<dbReference type="Proteomes" id="UP001369086">
    <property type="component" value="Unassembled WGS sequence"/>
</dbReference>
<name>A0ABR0Y0G4_HUSHU</name>
<evidence type="ECO:0000313" key="8">
    <source>
        <dbReference type="EMBL" id="KAK6466152.1"/>
    </source>
</evidence>
<keyword evidence="3" id="KW-0472">Membrane</keyword>
<reference evidence="8 9" key="1">
    <citation type="submission" date="2021-05" db="EMBL/GenBank/DDBJ databases">
        <authorList>
            <person name="Zahm M."/>
            <person name="Klopp C."/>
            <person name="Cabau C."/>
            <person name="Kuhl H."/>
            <person name="Suciu R."/>
            <person name="Ciorpac M."/>
            <person name="Holostenco D."/>
            <person name="Gessner J."/>
            <person name="Wuertz S."/>
            <person name="Hohne C."/>
            <person name="Stock M."/>
            <person name="Gislard M."/>
            <person name="Lluch J."/>
            <person name="Milhes M."/>
            <person name="Lampietro C."/>
            <person name="Lopez Roques C."/>
            <person name="Donnadieu C."/>
            <person name="Du K."/>
            <person name="Schartl M."/>
            <person name="Guiguen Y."/>
        </authorList>
    </citation>
    <scope>NUCLEOTIDE SEQUENCE [LARGE SCALE GENOMIC DNA]</scope>
    <source>
        <strain evidence="8">Hh-F2</strain>
        <tissue evidence="8">Blood</tissue>
    </source>
</reference>